<dbReference type="InterPro" id="IPR018968">
    <property type="entry name" value="Phasin"/>
</dbReference>
<evidence type="ECO:0000313" key="3">
    <source>
        <dbReference type="Proteomes" id="UP000031623"/>
    </source>
</evidence>
<feature type="domain" description="Phasin" evidence="1">
    <location>
        <begin position="8"/>
        <end position="104"/>
    </location>
</feature>
<dbReference type="InterPro" id="IPR010127">
    <property type="entry name" value="Phasin_subfam-1"/>
</dbReference>
<evidence type="ECO:0000313" key="2">
    <source>
        <dbReference type="EMBL" id="BAP55133.1"/>
    </source>
</evidence>
<reference evidence="2" key="1">
    <citation type="journal article" date="2014" name="ISME J.">
        <title>Ecophysiology of Thioploca ingrica as revealed by the complete genome sequence supplemented with proteomic evidence.</title>
        <authorList>
            <person name="Kojima H."/>
            <person name="Ogura Y."/>
            <person name="Yamamoto N."/>
            <person name="Togashi T."/>
            <person name="Mori H."/>
            <person name="Watanabe T."/>
            <person name="Nemoto F."/>
            <person name="Kurokawa K."/>
            <person name="Hayashi T."/>
            <person name="Fukui M."/>
        </authorList>
    </citation>
    <scope>NUCLEOTIDE SEQUENCE [LARGE SCALE GENOMIC DNA]</scope>
</reference>
<protein>
    <submittedName>
        <fullName evidence="2">Phasin family protein</fullName>
    </submittedName>
</protein>
<dbReference type="Proteomes" id="UP000031623">
    <property type="component" value="Chromosome"/>
</dbReference>
<dbReference type="STRING" id="40754.THII_0836"/>
<dbReference type="HOGENOM" id="CLU_166619_0_0_6"/>
<evidence type="ECO:0000259" key="1">
    <source>
        <dbReference type="Pfam" id="PF09361"/>
    </source>
</evidence>
<proteinExistence type="predicted"/>
<dbReference type="KEGG" id="tig:THII_0836"/>
<dbReference type="NCBIfam" id="TIGR01841">
    <property type="entry name" value="phasin"/>
    <property type="match status" value="1"/>
</dbReference>
<dbReference type="OrthoDB" id="5624981at2"/>
<accession>A0A090ABT5</accession>
<dbReference type="AlphaFoldDB" id="A0A090ABT5"/>
<organism evidence="2 3">
    <name type="scientific">Thioploca ingrica</name>
    <dbReference type="NCBI Taxonomy" id="40754"/>
    <lineage>
        <taxon>Bacteria</taxon>
        <taxon>Pseudomonadati</taxon>
        <taxon>Pseudomonadota</taxon>
        <taxon>Gammaproteobacteria</taxon>
        <taxon>Thiotrichales</taxon>
        <taxon>Thiotrichaceae</taxon>
        <taxon>Thioploca</taxon>
    </lineage>
</organism>
<dbReference type="EMBL" id="AP014633">
    <property type="protein sequence ID" value="BAP55133.1"/>
    <property type="molecule type" value="Genomic_DNA"/>
</dbReference>
<keyword evidence="3" id="KW-1185">Reference proteome</keyword>
<gene>
    <name evidence="2" type="ORF">THII_0836</name>
</gene>
<sequence length="121" mass="13592">MSNELIKQWTELNKNAIEAIKELGEINTSTMTRLTQRQMEMVNLYMEGGAKQLQALHDAKGMPDIVATQTQVITEVNEKLMENARQTMEIFADAKAQLSAWAEKGLENTTTLFSKSTAVKK</sequence>
<name>A0A090ABT5_9GAMM</name>
<dbReference type="Pfam" id="PF09361">
    <property type="entry name" value="Phasin_2"/>
    <property type="match status" value="1"/>
</dbReference>